<feature type="region of interest" description="Disordered" evidence="1">
    <location>
        <begin position="117"/>
        <end position="137"/>
    </location>
</feature>
<dbReference type="EMBL" id="JAOAOG010000131">
    <property type="protein sequence ID" value="KAJ6246704.1"/>
    <property type="molecule type" value="Genomic_DNA"/>
</dbReference>
<dbReference type="Proteomes" id="UP001150062">
    <property type="component" value="Unassembled WGS sequence"/>
</dbReference>
<evidence type="ECO:0000256" key="1">
    <source>
        <dbReference type="SAM" id="MobiDB-lite"/>
    </source>
</evidence>
<evidence type="ECO:0000313" key="2">
    <source>
        <dbReference type="EMBL" id="KAJ6246704.1"/>
    </source>
</evidence>
<gene>
    <name evidence="2" type="ORF">M0813_01954</name>
</gene>
<reference evidence="2" key="1">
    <citation type="submission" date="2022-08" db="EMBL/GenBank/DDBJ databases">
        <title>Novel sulfate-reducing endosymbionts in the free-living metamonad Anaeramoeba.</title>
        <authorList>
            <person name="Jerlstrom-Hultqvist J."/>
            <person name="Cepicka I."/>
            <person name="Gallot-Lavallee L."/>
            <person name="Salas-Leiva D."/>
            <person name="Curtis B.A."/>
            <person name="Zahonova K."/>
            <person name="Pipaliya S."/>
            <person name="Dacks J."/>
            <person name="Roger A.J."/>
        </authorList>
    </citation>
    <scope>NUCLEOTIDE SEQUENCE</scope>
    <source>
        <strain evidence="2">Schooner1</strain>
    </source>
</reference>
<name>A0ABQ8YQI3_9EUKA</name>
<keyword evidence="3" id="KW-1185">Reference proteome</keyword>
<accession>A0ABQ8YQI3</accession>
<evidence type="ECO:0000313" key="3">
    <source>
        <dbReference type="Proteomes" id="UP001150062"/>
    </source>
</evidence>
<protein>
    <submittedName>
        <fullName evidence="2">Uncharacterized protein</fullName>
    </submittedName>
</protein>
<proteinExistence type="predicted"/>
<organism evidence="2 3">
    <name type="scientific">Anaeramoeba flamelloides</name>
    <dbReference type="NCBI Taxonomy" id="1746091"/>
    <lineage>
        <taxon>Eukaryota</taxon>
        <taxon>Metamonada</taxon>
        <taxon>Anaeramoebidae</taxon>
        <taxon>Anaeramoeba</taxon>
    </lineage>
</organism>
<sequence>MQPLYAFLEQAPLPNENLNPNIFEILRNEEVEEENMTFISDPRCEPNCEEYFEEEMFVEDEQESSFSTCVLQELKLDSRNNNQISQKQQQQQQLYGINMTRIFSENLEESLMAFPKHNNSQTTQQKENSKQKNIIRSEQQNKCSNKQKICQFI</sequence>
<comment type="caution">
    <text evidence="2">The sequence shown here is derived from an EMBL/GenBank/DDBJ whole genome shotgun (WGS) entry which is preliminary data.</text>
</comment>